<dbReference type="EMBL" id="JAVREN010000001">
    <property type="protein sequence ID" value="MDT0305445.1"/>
    <property type="molecule type" value="Genomic_DNA"/>
</dbReference>
<dbReference type="RefSeq" id="WP_311628356.1">
    <property type="nucleotide sequence ID" value="NZ_JAVREN010000001.1"/>
</dbReference>
<sequence>MSTALTVRTIQTIETTPPAAPLVPPGWQRSSFSGGTDNCVELAHGRSGGLLLRESDAPLSVVATSRRRLAALLGGVKSGRFDRLAGQGLAPPAGERREERDGGRDERPHPSAGGRWRRAR</sequence>
<evidence type="ECO:0000313" key="4">
    <source>
        <dbReference type="Proteomes" id="UP001183388"/>
    </source>
</evidence>
<dbReference type="Pfam" id="PF04149">
    <property type="entry name" value="DUF397"/>
    <property type="match status" value="1"/>
</dbReference>
<keyword evidence="4" id="KW-1185">Reference proteome</keyword>
<reference evidence="4" key="1">
    <citation type="submission" date="2023-07" db="EMBL/GenBank/DDBJ databases">
        <title>30 novel species of actinomycetes from the DSMZ collection.</title>
        <authorList>
            <person name="Nouioui I."/>
        </authorList>
    </citation>
    <scope>NUCLEOTIDE SEQUENCE [LARGE SCALE GENOMIC DNA]</scope>
    <source>
        <strain evidence="4">DSM 44917</strain>
    </source>
</reference>
<comment type="caution">
    <text evidence="3">The sequence shown here is derived from an EMBL/GenBank/DDBJ whole genome shotgun (WGS) entry which is preliminary data.</text>
</comment>
<proteinExistence type="predicted"/>
<evidence type="ECO:0000313" key="3">
    <source>
        <dbReference type="EMBL" id="MDT0305445.1"/>
    </source>
</evidence>
<feature type="region of interest" description="Disordered" evidence="1">
    <location>
        <begin position="81"/>
        <end position="120"/>
    </location>
</feature>
<gene>
    <name evidence="3" type="ORF">RM780_00500</name>
</gene>
<dbReference type="Proteomes" id="UP001183388">
    <property type="component" value="Unassembled WGS sequence"/>
</dbReference>
<organism evidence="3 4">
    <name type="scientific">Streptomyces boetiae</name>
    <dbReference type="NCBI Taxonomy" id="3075541"/>
    <lineage>
        <taxon>Bacteria</taxon>
        <taxon>Bacillati</taxon>
        <taxon>Actinomycetota</taxon>
        <taxon>Actinomycetes</taxon>
        <taxon>Kitasatosporales</taxon>
        <taxon>Streptomycetaceae</taxon>
        <taxon>Streptomyces</taxon>
    </lineage>
</organism>
<name>A0ABU2L1P1_9ACTN</name>
<dbReference type="InterPro" id="IPR007278">
    <property type="entry name" value="DUF397"/>
</dbReference>
<feature type="compositionally biased region" description="Basic and acidic residues" evidence="1">
    <location>
        <begin position="94"/>
        <end position="109"/>
    </location>
</feature>
<feature type="domain" description="DUF397" evidence="2">
    <location>
        <begin position="26"/>
        <end position="77"/>
    </location>
</feature>
<evidence type="ECO:0000256" key="1">
    <source>
        <dbReference type="SAM" id="MobiDB-lite"/>
    </source>
</evidence>
<protein>
    <submittedName>
        <fullName evidence="3">DUF397 domain-containing protein</fullName>
    </submittedName>
</protein>
<accession>A0ABU2L1P1</accession>
<evidence type="ECO:0000259" key="2">
    <source>
        <dbReference type="Pfam" id="PF04149"/>
    </source>
</evidence>